<dbReference type="EC" id="2.1.3.3" evidence="5 10"/>
<evidence type="ECO:0000256" key="6">
    <source>
        <dbReference type="ARBA" id="ARBA00016634"/>
    </source>
</evidence>
<sequence length="311" mass="34327">MKSNLKGKDFLTLQDFSSSEIQYLLELATDIKQKQKKGIVAQPLKGKTLGMIFEKSSTRTRVSFEVGIYQLGGMGLFLSSNDIQLGRGETIEDTAKILSGYLDGIMIRTFSQTDVETLANHANIPVINGLTDLFHPCQVLADLLTIQEHKGSLEGQKLAYIGDGNNMAHSLLIGCAKVGMDISIATPKGYEPDLQICEEAKSIALNTGSTIEILEDPKQAVKNADVIYSDVWASMGQEEEQKMREQQFHSYQVNQQLIELAKKDVSFMHCLPAHRGEEVTVEVIDGPHSIVFEQAENRLHAQKGLMVALMG</sequence>
<feature type="binding site" evidence="10">
    <location>
        <begin position="234"/>
        <end position="235"/>
    </location>
    <ligand>
        <name>L-ornithine</name>
        <dbReference type="ChEBI" id="CHEBI:46911"/>
    </ligand>
</feature>
<comment type="function">
    <text evidence="1">Reversibly catalyzes the transfer of the carbamoyl group from carbamoyl phosphate (CP) to the N(epsilon) atom of ornithine (ORN) to produce L-citrulline.</text>
</comment>
<organism evidence="13 14">
    <name type="scientific">Salinibacillus xinjiangensis</name>
    <dbReference type="NCBI Taxonomy" id="1229268"/>
    <lineage>
        <taxon>Bacteria</taxon>
        <taxon>Bacillati</taxon>
        <taxon>Bacillota</taxon>
        <taxon>Bacilli</taxon>
        <taxon>Bacillales</taxon>
        <taxon>Bacillaceae</taxon>
        <taxon>Salinibacillus</taxon>
    </lineage>
</organism>
<keyword evidence="14" id="KW-1185">Reference proteome</keyword>
<feature type="binding site" evidence="10">
    <location>
        <position position="84"/>
    </location>
    <ligand>
        <name>carbamoyl phosphate</name>
        <dbReference type="ChEBI" id="CHEBI:58228"/>
    </ligand>
</feature>
<evidence type="ECO:0000256" key="7">
    <source>
        <dbReference type="ARBA" id="ARBA00022490"/>
    </source>
</evidence>
<dbReference type="GO" id="GO:0016597">
    <property type="term" value="F:amino acid binding"/>
    <property type="evidence" value="ECO:0007669"/>
    <property type="project" value="InterPro"/>
</dbReference>
<comment type="similarity">
    <text evidence="4 10">Belongs to the aspartate/ornithine carbamoyltransferase superfamily. OTCase family.</text>
</comment>
<feature type="binding site" evidence="10">
    <location>
        <begin position="135"/>
        <end position="138"/>
    </location>
    <ligand>
        <name>carbamoyl phosphate</name>
        <dbReference type="ChEBI" id="CHEBI:58228"/>
    </ligand>
</feature>
<comment type="caution">
    <text evidence="13">The sequence shown here is derived from an EMBL/GenBank/DDBJ whole genome shotgun (WGS) entry which is preliminary data.</text>
</comment>
<evidence type="ECO:0000256" key="3">
    <source>
        <dbReference type="ARBA" id="ARBA00004975"/>
    </source>
</evidence>
<evidence type="ECO:0000256" key="5">
    <source>
        <dbReference type="ARBA" id="ARBA00013007"/>
    </source>
</evidence>
<evidence type="ECO:0000313" key="14">
    <source>
        <dbReference type="Proteomes" id="UP000480185"/>
    </source>
</evidence>
<comment type="pathway">
    <text evidence="3">Amino-acid biosynthesis; L-arginine biosynthesis; L-arginine from L-ornithine and carbamoyl phosphate: step 1/3.</text>
</comment>
<dbReference type="PROSITE" id="PS00097">
    <property type="entry name" value="CARBAMOYLTRANSFERASE"/>
    <property type="match status" value="1"/>
</dbReference>
<feature type="domain" description="Aspartate/ornithine carbamoyltransferase Asp/Orn-binding" evidence="11">
    <location>
        <begin position="154"/>
        <end position="308"/>
    </location>
</feature>
<evidence type="ECO:0000256" key="2">
    <source>
        <dbReference type="ARBA" id="ARBA00004496"/>
    </source>
</evidence>
<dbReference type="PRINTS" id="PR00102">
    <property type="entry name" value="OTCASE"/>
</dbReference>
<feature type="binding site" evidence="10">
    <location>
        <begin position="270"/>
        <end position="271"/>
    </location>
    <ligand>
        <name>carbamoyl phosphate</name>
        <dbReference type="ChEBI" id="CHEBI:58228"/>
    </ligand>
</feature>
<dbReference type="OrthoDB" id="9802587at2"/>
<evidence type="ECO:0000256" key="1">
    <source>
        <dbReference type="ARBA" id="ARBA00003822"/>
    </source>
</evidence>
<evidence type="ECO:0000256" key="9">
    <source>
        <dbReference type="ARBA" id="ARBA00048772"/>
    </source>
</evidence>
<evidence type="ECO:0000256" key="10">
    <source>
        <dbReference type="HAMAP-Rule" id="MF_01109"/>
    </source>
</evidence>
<feature type="binding site" evidence="10">
    <location>
        <position position="166"/>
    </location>
    <ligand>
        <name>L-ornithine</name>
        <dbReference type="ChEBI" id="CHEBI:46911"/>
    </ligand>
</feature>
<evidence type="ECO:0000256" key="4">
    <source>
        <dbReference type="ARBA" id="ARBA00007805"/>
    </source>
</evidence>
<keyword evidence="7 10" id="KW-0963">Cytoplasm</keyword>
<dbReference type="InterPro" id="IPR006132">
    <property type="entry name" value="Asp/Orn_carbamoyltranf_P-bd"/>
</dbReference>
<evidence type="ECO:0000259" key="11">
    <source>
        <dbReference type="Pfam" id="PF00185"/>
    </source>
</evidence>
<evidence type="ECO:0000259" key="12">
    <source>
        <dbReference type="Pfam" id="PF02729"/>
    </source>
</evidence>
<dbReference type="GO" id="GO:0004585">
    <property type="term" value="F:ornithine carbamoyltransferase activity"/>
    <property type="evidence" value="ECO:0007669"/>
    <property type="project" value="UniProtKB-UniRule"/>
</dbReference>
<feature type="binding site" evidence="10">
    <location>
        <position position="230"/>
    </location>
    <ligand>
        <name>L-ornithine</name>
        <dbReference type="ChEBI" id="CHEBI:46911"/>
    </ligand>
</feature>
<dbReference type="FunFam" id="3.40.50.1370:FF:000016">
    <property type="entry name" value="Ornithine carbamoyltransferase"/>
    <property type="match status" value="1"/>
</dbReference>
<feature type="domain" description="Aspartate/ornithine carbamoyltransferase carbamoyl-P binding" evidence="12">
    <location>
        <begin position="8"/>
        <end position="148"/>
    </location>
</feature>
<dbReference type="GO" id="GO:0005737">
    <property type="term" value="C:cytoplasm"/>
    <property type="evidence" value="ECO:0007669"/>
    <property type="project" value="UniProtKB-SubCell"/>
</dbReference>
<dbReference type="InterPro" id="IPR002292">
    <property type="entry name" value="Orn/put_carbamltrans"/>
</dbReference>
<feature type="binding site" evidence="10">
    <location>
        <begin position="57"/>
        <end position="60"/>
    </location>
    <ligand>
        <name>carbamoyl phosphate</name>
        <dbReference type="ChEBI" id="CHEBI:58228"/>
    </ligand>
</feature>
<feature type="binding site" evidence="10">
    <location>
        <position position="108"/>
    </location>
    <ligand>
        <name>carbamoyl phosphate</name>
        <dbReference type="ChEBI" id="CHEBI:58228"/>
    </ligand>
</feature>
<dbReference type="InterPro" id="IPR006130">
    <property type="entry name" value="Asp/Orn_carbamoylTrfase"/>
</dbReference>
<reference evidence="13 14" key="1">
    <citation type="submission" date="2019-11" db="EMBL/GenBank/DDBJ databases">
        <authorList>
            <person name="Li J."/>
        </authorList>
    </citation>
    <scope>NUCLEOTIDE SEQUENCE [LARGE SCALE GENOMIC DNA]</scope>
    <source>
        <strain evidence="13 14">J4</strain>
    </source>
</reference>
<dbReference type="FunFam" id="3.40.50.1370:FF:000008">
    <property type="entry name" value="Ornithine carbamoyltransferase"/>
    <property type="match status" value="1"/>
</dbReference>
<gene>
    <name evidence="13" type="primary">argF</name>
    <name evidence="13" type="ORF">GH754_18580</name>
</gene>
<dbReference type="InterPro" id="IPR006131">
    <property type="entry name" value="Asp_carbamoyltransf_Asp/Orn-bd"/>
</dbReference>
<dbReference type="InterPro" id="IPR036901">
    <property type="entry name" value="Asp/Orn_carbamoylTrfase_sf"/>
</dbReference>
<dbReference type="PRINTS" id="PR00100">
    <property type="entry name" value="AOTCASE"/>
</dbReference>
<dbReference type="Gene3D" id="3.40.50.1370">
    <property type="entry name" value="Aspartate/ornithine carbamoyltransferase"/>
    <property type="match status" value="2"/>
</dbReference>
<dbReference type="NCBIfam" id="TIGR00658">
    <property type="entry name" value="orni_carb_tr"/>
    <property type="match status" value="1"/>
</dbReference>
<dbReference type="GO" id="GO:0042450">
    <property type="term" value="P:L-arginine biosynthetic process via ornithine"/>
    <property type="evidence" value="ECO:0007669"/>
    <property type="project" value="UniProtKB-UniRule"/>
</dbReference>
<keyword evidence="8 10" id="KW-0808">Transferase</keyword>
<protein>
    <recommendedName>
        <fullName evidence="6 10">Ornithine carbamoyltransferase</fullName>
        <shortName evidence="10">OTCase</shortName>
        <ecNumber evidence="5 10">2.1.3.3</ecNumber>
    </recommendedName>
</protein>
<dbReference type="HAMAP" id="MF_01109">
    <property type="entry name" value="OTCase"/>
    <property type="match status" value="1"/>
</dbReference>
<dbReference type="PANTHER" id="PTHR45753:SF3">
    <property type="entry name" value="ORNITHINE TRANSCARBAMYLASE, MITOCHONDRIAL"/>
    <property type="match status" value="1"/>
</dbReference>
<dbReference type="NCBIfam" id="NF001986">
    <property type="entry name" value="PRK00779.1"/>
    <property type="match status" value="1"/>
</dbReference>
<proteinExistence type="inferred from homology"/>
<feature type="binding site" evidence="10">
    <location>
        <position position="298"/>
    </location>
    <ligand>
        <name>carbamoyl phosphate</name>
        <dbReference type="ChEBI" id="CHEBI:58228"/>
    </ligand>
</feature>
<accession>A0A6G1XBH8</accession>
<dbReference type="PANTHER" id="PTHR45753">
    <property type="entry name" value="ORNITHINE CARBAMOYLTRANSFERASE, MITOCHONDRIAL"/>
    <property type="match status" value="1"/>
</dbReference>
<evidence type="ECO:0000313" key="13">
    <source>
        <dbReference type="EMBL" id="MRG88265.1"/>
    </source>
</evidence>
<dbReference type="SUPFAM" id="SSF53671">
    <property type="entry name" value="Aspartate/ornithine carbamoyltransferase"/>
    <property type="match status" value="1"/>
</dbReference>
<dbReference type="GO" id="GO:0019240">
    <property type="term" value="P:citrulline biosynthetic process"/>
    <property type="evidence" value="ECO:0007669"/>
    <property type="project" value="TreeGrafter"/>
</dbReference>
<dbReference type="AlphaFoldDB" id="A0A6G1XBH8"/>
<name>A0A6G1XBH8_9BACI</name>
<dbReference type="Proteomes" id="UP000480185">
    <property type="component" value="Unassembled WGS sequence"/>
</dbReference>
<evidence type="ECO:0000256" key="8">
    <source>
        <dbReference type="ARBA" id="ARBA00022679"/>
    </source>
</evidence>
<comment type="subcellular location">
    <subcellularLocation>
        <location evidence="2 10">Cytoplasm</location>
    </subcellularLocation>
</comment>
<dbReference type="EMBL" id="WJNH01000018">
    <property type="protein sequence ID" value="MRG88265.1"/>
    <property type="molecule type" value="Genomic_DNA"/>
</dbReference>
<comment type="catalytic activity">
    <reaction evidence="9 10">
        <text>carbamoyl phosphate + L-ornithine = L-citrulline + phosphate + H(+)</text>
        <dbReference type="Rhea" id="RHEA:19513"/>
        <dbReference type="ChEBI" id="CHEBI:15378"/>
        <dbReference type="ChEBI" id="CHEBI:43474"/>
        <dbReference type="ChEBI" id="CHEBI:46911"/>
        <dbReference type="ChEBI" id="CHEBI:57743"/>
        <dbReference type="ChEBI" id="CHEBI:58228"/>
        <dbReference type="EC" id="2.1.3.3"/>
    </reaction>
</comment>
<dbReference type="Pfam" id="PF00185">
    <property type="entry name" value="OTCace"/>
    <property type="match status" value="1"/>
</dbReference>
<dbReference type="Pfam" id="PF02729">
    <property type="entry name" value="OTCace_N"/>
    <property type="match status" value="1"/>
</dbReference>
<dbReference type="InterPro" id="IPR024904">
    <property type="entry name" value="OTCase_ArgI"/>
</dbReference>